<dbReference type="PaxDb" id="2903-EOD04151"/>
<dbReference type="EnsemblProtists" id="EOD04151">
    <property type="protein sequence ID" value="EOD04151"/>
    <property type="gene ID" value="EMIHUDRAFT_121689"/>
</dbReference>
<dbReference type="AlphaFoldDB" id="A0A0D3HYR6"/>
<dbReference type="GeneID" id="17250300"/>
<reference evidence="3" key="1">
    <citation type="journal article" date="2013" name="Nature">
        <title>Pan genome of the phytoplankton Emiliania underpins its global distribution.</title>
        <authorList>
            <person name="Read B.A."/>
            <person name="Kegel J."/>
            <person name="Klute M.J."/>
            <person name="Kuo A."/>
            <person name="Lefebvre S.C."/>
            <person name="Maumus F."/>
            <person name="Mayer C."/>
            <person name="Miller J."/>
            <person name="Monier A."/>
            <person name="Salamov A."/>
            <person name="Young J."/>
            <person name="Aguilar M."/>
            <person name="Claverie J.M."/>
            <person name="Frickenhaus S."/>
            <person name="Gonzalez K."/>
            <person name="Herman E.K."/>
            <person name="Lin Y.C."/>
            <person name="Napier J."/>
            <person name="Ogata H."/>
            <person name="Sarno A.F."/>
            <person name="Shmutz J."/>
            <person name="Schroeder D."/>
            <person name="de Vargas C."/>
            <person name="Verret F."/>
            <person name="von Dassow P."/>
            <person name="Valentin K."/>
            <person name="Van de Peer Y."/>
            <person name="Wheeler G."/>
            <person name="Dacks J.B."/>
            <person name="Delwiche C.F."/>
            <person name="Dyhrman S.T."/>
            <person name="Glockner G."/>
            <person name="John U."/>
            <person name="Richards T."/>
            <person name="Worden A.Z."/>
            <person name="Zhang X."/>
            <person name="Grigoriev I.V."/>
            <person name="Allen A.E."/>
            <person name="Bidle K."/>
            <person name="Borodovsky M."/>
            <person name="Bowler C."/>
            <person name="Brownlee C."/>
            <person name="Cock J.M."/>
            <person name="Elias M."/>
            <person name="Gladyshev V.N."/>
            <person name="Groth M."/>
            <person name="Guda C."/>
            <person name="Hadaegh A."/>
            <person name="Iglesias-Rodriguez M.D."/>
            <person name="Jenkins J."/>
            <person name="Jones B.M."/>
            <person name="Lawson T."/>
            <person name="Leese F."/>
            <person name="Lindquist E."/>
            <person name="Lobanov A."/>
            <person name="Lomsadze A."/>
            <person name="Malik S.B."/>
            <person name="Marsh M.E."/>
            <person name="Mackinder L."/>
            <person name="Mock T."/>
            <person name="Mueller-Roeber B."/>
            <person name="Pagarete A."/>
            <person name="Parker M."/>
            <person name="Probert I."/>
            <person name="Quesneville H."/>
            <person name="Raines C."/>
            <person name="Rensing S.A."/>
            <person name="Riano-Pachon D.M."/>
            <person name="Richier S."/>
            <person name="Rokitta S."/>
            <person name="Shiraiwa Y."/>
            <person name="Soanes D.M."/>
            <person name="van der Giezen M."/>
            <person name="Wahlund T.M."/>
            <person name="Williams B."/>
            <person name="Wilson W."/>
            <person name="Wolfe G."/>
            <person name="Wurch L.L."/>
        </authorList>
    </citation>
    <scope>NUCLEOTIDE SEQUENCE</scope>
</reference>
<organism evidence="2 3">
    <name type="scientific">Emiliania huxleyi (strain CCMP1516)</name>
    <dbReference type="NCBI Taxonomy" id="280463"/>
    <lineage>
        <taxon>Eukaryota</taxon>
        <taxon>Haptista</taxon>
        <taxon>Haptophyta</taxon>
        <taxon>Prymnesiophyceae</taxon>
        <taxon>Isochrysidales</taxon>
        <taxon>Noelaerhabdaceae</taxon>
        <taxon>Emiliania</taxon>
    </lineage>
</organism>
<proteinExistence type="predicted"/>
<name>A0A0D3HYR6_EMIH1</name>
<evidence type="ECO:0000313" key="2">
    <source>
        <dbReference type="EnsemblProtists" id="EOD04151"/>
    </source>
</evidence>
<evidence type="ECO:0000256" key="1">
    <source>
        <dbReference type="SAM" id="SignalP"/>
    </source>
</evidence>
<dbReference type="Proteomes" id="UP000013827">
    <property type="component" value="Unassembled WGS sequence"/>
</dbReference>
<keyword evidence="3" id="KW-1185">Reference proteome</keyword>
<reference evidence="2" key="2">
    <citation type="submission" date="2024-10" db="UniProtKB">
        <authorList>
            <consortium name="EnsemblProtists"/>
        </authorList>
    </citation>
    <scope>IDENTIFICATION</scope>
</reference>
<protein>
    <submittedName>
        <fullName evidence="2">Uncharacterized protein</fullName>
    </submittedName>
</protein>
<sequence length="466" mass="51517">MKGFRRPPRWLPLVTPVAALLASAPLPRVADPEHVQSVYQRLLAASELVDAGTGRVVLSSADLARARADMHLQPRSEDVPAKPPGAFLPAEVLAEDPVDVTELVLDTLPEVLAVHPAFLFMAEQTVGNDAFHESVYFGTAVRDEHSLAFPALCRRFVASIYLFETLLALGDGSHRALAHWYESLYLEGSTGERSRPFSVRDALMGFFLALKGESVLASINAFEELRRLDRAGEATGVALRSLSDVLNAIMRLNICEAVLSNLSFAFWPDNARAGMALLLAPLGAFRAGGQQDLSPEWLRLYLAWNANFIWPSHYCPDMMCFTMLAMPSLALGPPEQFQYRRAHTLFWVVRSTQITRRMCGAERVARAAAFGVPASEFERPPAEQQVPCFHCRQLEPRSDRQPLTSRTAKLTRAEGEVLARACGGDVGEGSGVWRRLALEVVPEQITSLTRVYSRMPKRGLAKLRLL</sequence>
<evidence type="ECO:0000313" key="3">
    <source>
        <dbReference type="Proteomes" id="UP000013827"/>
    </source>
</evidence>
<keyword evidence="1" id="KW-0732">Signal</keyword>
<feature type="signal peptide" evidence="1">
    <location>
        <begin position="1"/>
        <end position="32"/>
    </location>
</feature>
<dbReference type="HOGENOM" id="CLU_587184_0_0_1"/>
<dbReference type="RefSeq" id="XP_005756580.1">
    <property type="nucleotide sequence ID" value="XM_005756523.1"/>
</dbReference>
<accession>A0A0D3HYR6</accession>
<dbReference type="KEGG" id="ehx:EMIHUDRAFT_121689"/>
<feature type="chain" id="PRO_5044290849" evidence="1">
    <location>
        <begin position="33"/>
        <end position="466"/>
    </location>
</feature>